<dbReference type="EMBL" id="MN739833">
    <property type="protein sequence ID" value="QHT73882.1"/>
    <property type="molecule type" value="Genomic_DNA"/>
</dbReference>
<protein>
    <recommendedName>
        <fullName evidence="1">C2H2-type domain-containing protein</fullName>
    </recommendedName>
</protein>
<feature type="domain" description="C2H2-type" evidence="1">
    <location>
        <begin position="46"/>
        <end position="69"/>
    </location>
</feature>
<dbReference type="SMART" id="SM00355">
    <property type="entry name" value="ZnF_C2H2"/>
    <property type="match status" value="3"/>
</dbReference>
<sequence length="112" mass="13632">MDKYKYFCEKCNYGTDIRYSLIQHEETELHKTGIRKKKPIKEKKYYQCTDCDYKSDNNNNYLTHKLNNHSTKEDRETQFKYYCSCCDFGVFTDSSFDKHNQTVRHIRLSKKK</sequence>
<dbReference type="AlphaFoldDB" id="A0A6C0H040"/>
<name>A0A6C0H040_9ZZZZ</name>
<feature type="domain" description="C2H2-type" evidence="1">
    <location>
        <begin position="81"/>
        <end position="105"/>
    </location>
</feature>
<evidence type="ECO:0000313" key="2">
    <source>
        <dbReference type="EMBL" id="QHT73882.1"/>
    </source>
</evidence>
<accession>A0A6C0H040</accession>
<proteinExistence type="predicted"/>
<dbReference type="Gene3D" id="3.30.160.60">
    <property type="entry name" value="Classic Zinc Finger"/>
    <property type="match status" value="1"/>
</dbReference>
<feature type="domain" description="C2H2-type" evidence="1">
    <location>
        <begin position="6"/>
        <end position="30"/>
    </location>
</feature>
<evidence type="ECO:0000259" key="1">
    <source>
        <dbReference type="SMART" id="SM00355"/>
    </source>
</evidence>
<reference evidence="2" key="1">
    <citation type="journal article" date="2020" name="Nature">
        <title>Giant virus diversity and host interactions through global metagenomics.</title>
        <authorList>
            <person name="Schulz F."/>
            <person name="Roux S."/>
            <person name="Paez-Espino D."/>
            <person name="Jungbluth S."/>
            <person name="Walsh D.A."/>
            <person name="Denef V.J."/>
            <person name="McMahon K.D."/>
            <person name="Konstantinidis K.T."/>
            <person name="Eloe-Fadrosh E.A."/>
            <person name="Kyrpides N.C."/>
            <person name="Woyke T."/>
        </authorList>
    </citation>
    <scope>NUCLEOTIDE SEQUENCE</scope>
    <source>
        <strain evidence="2">GVMAG-M-3300023179-4</strain>
    </source>
</reference>
<dbReference type="InterPro" id="IPR013087">
    <property type="entry name" value="Znf_C2H2_type"/>
</dbReference>
<organism evidence="2">
    <name type="scientific">viral metagenome</name>
    <dbReference type="NCBI Taxonomy" id="1070528"/>
    <lineage>
        <taxon>unclassified sequences</taxon>
        <taxon>metagenomes</taxon>
        <taxon>organismal metagenomes</taxon>
    </lineage>
</organism>